<keyword evidence="3" id="KW-1185">Reference proteome</keyword>
<organism evidence="2 3">
    <name type="scientific">Leersia perrieri</name>
    <dbReference type="NCBI Taxonomy" id="77586"/>
    <lineage>
        <taxon>Eukaryota</taxon>
        <taxon>Viridiplantae</taxon>
        <taxon>Streptophyta</taxon>
        <taxon>Embryophyta</taxon>
        <taxon>Tracheophyta</taxon>
        <taxon>Spermatophyta</taxon>
        <taxon>Magnoliopsida</taxon>
        <taxon>Liliopsida</taxon>
        <taxon>Poales</taxon>
        <taxon>Poaceae</taxon>
        <taxon>BOP clade</taxon>
        <taxon>Oryzoideae</taxon>
        <taxon>Oryzeae</taxon>
        <taxon>Oryzinae</taxon>
        <taxon>Leersia</taxon>
    </lineage>
</organism>
<sequence>MEERLEAEIGITLYQQLRFDWLKEVASSVEAAKERLNELEDINRRINARDDKLREREAATAQCEATLHQQEGDLADRKACLAELA</sequence>
<reference evidence="2" key="3">
    <citation type="submission" date="2015-04" db="UniProtKB">
        <authorList>
            <consortium name="EnsemblPlants"/>
        </authorList>
    </citation>
    <scope>IDENTIFICATION</scope>
</reference>
<dbReference type="Proteomes" id="UP000032180">
    <property type="component" value="Chromosome 2"/>
</dbReference>
<feature type="coiled-coil region" evidence="1">
    <location>
        <begin position="22"/>
        <end position="56"/>
    </location>
</feature>
<dbReference type="AlphaFoldDB" id="A0A0D9VFG2"/>
<keyword evidence="1" id="KW-0175">Coiled coil</keyword>
<reference evidence="2 3" key="1">
    <citation type="submission" date="2012-08" db="EMBL/GenBank/DDBJ databases">
        <title>Oryza genome evolution.</title>
        <authorList>
            <person name="Wing R.A."/>
        </authorList>
    </citation>
    <scope>NUCLEOTIDE SEQUENCE</scope>
</reference>
<dbReference type="EnsemblPlants" id="LPERR02G11990.1">
    <property type="protein sequence ID" value="LPERR02G11990.1"/>
    <property type="gene ID" value="LPERR02G11990"/>
</dbReference>
<evidence type="ECO:0000256" key="1">
    <source>
        <dbReference type="SAM" id="Coils"/>
    </source>
</evidence>
<accession>A0A0D9VFG2</accession>
<protein>
    <submittedName>
        <fullName evidence="2">Uncharacterized protein</fullName>
    </submittedName>
</protein>
<dbReference type="Gramene" id="LPERR02G11990.1">
    <property type="protein sequence ID" value="LPERR02G11990.1"/>
    <property type="gene ID" value="LPERR02G11990"/>
</dbReference>
<proteinExistence type="predicted"/>
<evidence type="ECO:0000313" key="2">
    <source>
        <dbReference type="EnsemblPlants" id="LPERR02G11990.1"/>
    </source>
</evidence>
<name>A0A0D9VFG2_9ORYZ</name>
<dbReference type="HOGENOM" id="CLU_2515913_0_0_1"/>
<evidence type="ECO:0000313" key="3">
    <source>
        <dbReference type="Proteomes" id="UP000032180"/>
    </source>
</evidence>
<reference evidence="3" key="2">
    <citation type="submission" date="2013-12" db="EMBL/GenBank/DDBJ databases">
        <authorList>
            <person name="Yu Y."/>
            <person name="Lee S."/>
            <person name="de Baynast K."/>
            <person name="Wissotski M."/>
            <person name="Liu L."/>
            <person name="Talag J."/>
            <person name="Goicoechea J."/>
            <person name="Angelova A."/>
            <person name="Jetty R."/>
            <person name="Kudrna D."/>
            <person name="Golser W."/>
            <person name="Rivera L."/>
            <person name="Zhang J."/>
            <person name="Wing R."/>
        </authorList>
    </citation>
    <scope>NUCLEOTIDE SEQUENCE</scope>
</reference>